<protein>
    <submittedName>
        <fullName evidence="3">Alpha/beta fold hydrolase</fullName>
    </submittedName>
</protein>
<evidence type="ECO:0000259" key="2">
    <source>
        <dbReference type="Pfam" id="PF00561"/>
    </source>
</evidence>
<gene>
    <name evidence="3" type="ORF">Q5Y73_02060</name>
</gene>
<dbReference type="Proteomes" id="UP001231941">
    <property type="component" value="Unassembled WGS sequence"/>
</dbReference>
<keyword evidence="1" id="KW-0812">Transmembrane</keyword>
<sequence length="97" mass="10958">MLFHGTGDNSALMWINNIQSFIKHFYVIAVDTLGAAGKSEPNDQFFKSFDETKWIHEIINTLDVKKAHMIGVSFGVILMLNYAVFMPEILNPNPKNA</sequence>
<dbReference type="RefSeq" id="WP_305990183.1">
    <property type="nucleotide sequence ID" value="NZ_JAVAMP010000001.1"/>
</dbReference>
<keyword evidence="1" id="KW-0472">Membrane</keyword>
<accession>A0ABT9IU53</accession>
<dbReference type="GO" id="GO:0016787">
    <property type="term" value="F:hydrolase activity"/>
    <property type="evidence" value="ECO:0007669"/>
    <property type="project" value="UniProtKB-KW"/>
</dbReference>
<proteinExistence type="predicted"/>
<dbReference type="SUPFAM" id="SSF53474">
    <property type="entry name" value="alpha/beta-Hydrolases"/>
    <property type="match status" value="1"/>
</dbReference>
<dbReference type="Pfam" id="PF00561">
    <property type="entry name" value="Abhydrolase_1"/>
    <property type="match status" value="1"/>
</dbReference>
<dbReference type="InterPro" id="IPR000073">
    <property type="entry name" value="AB_hydrolase_1"/>
</dbReference>
<evidence type="ECO:0000313" key="3">
    <source>
        <dbReference type="EMBL" id="MDP5272881.1"/>
    </source>
</evidence>
<dbReference type="EMBL" id="JAVAMP010000001">
    <property type="protein sequence ID" value="MDP5272881.1"/>
    <property type="molecule type" value="Genomic_DNA"/>
</dbReference>
<organism evidence="3 4">
    <name type="scientific">Chengkuizengella axinellae</name>
    <dbReference type="NCBI Taxonomy" id="3064388"/>
    <lineage>
        <taxon>Bacteria</taxon>
        <taxon>Bacillati</taxon>
        <taxon>Bacillota</taxon>
        <taxon>Bacilli</taxon>
        <taxon>Bacillales</taxon>
        <taxon>Paenibacillaceae</taxon>
        <taxon>Chengkuizengella</taxon>
    </lineage>
</organism>
<keyword evidence="4" id="KW-1185">Reference proteome</keyword>
<dbReference type="InterPro" id="IPR029058">
    <property type="entry name" value="AB_hydrolase_fold"/>
</dbReference>
<feature type="transmembrane region" description="Helical" evidence="1">
    <location>
        <begin position="67"/>
        <end position="85"/>
    </location>
</feature>
<comment type="caution">
    <text evidence="3">The sequence shown here is derived from an EMBL/GenBank/DDBJ whole genome shotgun (WGS) entry which is preliminary data.</text>
</comment>
<name>A0ABT9IU53_9BACL</name>
<evidence type="ECO:0000313" key="4">
    <source>
        <dbReference type="Proteomes" id="UP001231941"/>
    </source>
</evidence>
<feature type="domain" description="AB hydrolase-1" evidence="2">
    <location>
        <begin position="2"/>
        <end position="84"/>
    </location>
</feature>
<evidence type="ECO:0000256" key="1">
    <source>
        <dbReference type="SAM" id="Phobius"/>
    </source>
</evidence>
<keyword evidence="3" id="KW-0378">Hydrolase</keyword>
<reference evidence="3 4" key="1">
    <citation type="submission" date="2023-08" db="EMBL/GenBank/DDBJ databases">
        <authorList>
            <person name="Park J.-S."/>
        </authorList>
    </citation>
    <scope>NUCLEOTIDE SEQUENCE [LARGE SCALE GENOMIC DNA]</scope>
    <source>
        <strain evidence="3 4">2205SS18-9</strain>
    </source>
</reference>
<dbReference type="Gene3D" id="3.40.50.1820">
    <property type="entry name" value="alpha/beta hydrolase"/>
    <property type="match status" value="1"/>
</dbReference>
<keyword evidence="1" id="KW-1133">Transmembrane helix</keyword>